<evidence type="ECO:0000256" key="1">
    <source>
        <dbReference type="SAM" id="MobiDB-lite"/>
    </source>
</evidence>
<keyword evidence="3" id="KW-1185">Reference proteome</keyword>
<feature type="compositionally biased region" description="Low complexity" evidence="1">
    <location>
        <begin position="63"/>
        <end position="89"/>
    </location>
</feature>
<dbReference type="EMBL" id="QKVK01000002">
    <property type="protein sequence ID" value="PZF77701.1"/>
    <property type="molecule type" value="Genomic_DNA"/>
</dbReference>
<sequence length="153" mass="16120">MVGLSLAGCGNTMRNYLEKETPTQTLNARQDLTMPPDLRLPPPGTTTAPPDPGVASAPAATQATLTSPPATPVASAPKAAAPAVKTASTMTEPASGPDAIYTNVGISVYNPDGTRKTDLQLREELQAYYINQKKAKNPNYGTFMNIGNIFKDE</sequence>
<proteinExistence type="predicted"/>
<evidence type="ECO:0000313" key="2">
    <source>
        <dbReference type="EMBL" id="PZF77701.1"/>
    </source>
</evidence>
<name>A0A2W2AQN1_9HYPH</name>
<dbReference type="Proteomes" id="UP000248795">
    <property type="component" value="Unassembled WGS sequence"/>
</dbReference>
<feature type="compositionally biased region" description="Pro residues" evidence="1">
    <location>
        <begin position="38"/>
        <end position="52"/>
    </location>
</feature>
<organism evidence="2 3">
    <name type="scientific">Aestuariivirga litoralis</name>
    <dbReference type="NCBI Taxonomy" id="2650924"/>
    <lineage>
        <taxon>Bacteria</taxon>
        <taxon>Pseudomonadati</taxon>
        <taxon>Pseudomonadota</taxon>
        <taxon>Alphaproteobacteria</taxon>
        <taxon>Hyphomicrobiales</taxon>
        <taxon>Aestuariivirgaceae</taxon>
        <taxon>Aestuariivirga</taxon>
    </lineage>
</organism>
<protein>
    <submittedName>
        <fullName evidence="2">Uncharacterized protein</fullName>
    </submittedName>
</protein>
<gene>
    <name evidence="2" type="ORF">DK847_04500</name>
</gene>
<reference evidence="3" key="1">
    <citation type="submission" date="2018-06" db="EMBL/GenBank/DDBJ databases">
        <title>Aestuariibacter litoralis strain KCTC 52945T.</title>
        <authorList>
            <person name="Li X."/>
            <person name="Salam N."/>
            <person name="Li J.-L."/>
            <person name="Chen Y.-M."/>
            <person name="Yang Z.-W."/>
            <person name="Zhang L.-Y."/>
            <person name="Han M.-X."/>
            <person name="Xiao M."/>
            <person name="Li W.-J."/>
        </authorList>
    </citation>
    <scope>NUCLEOTIDE SEQUENCE [LARGE SCALE GENOMIC DNA]</scope>
    <source>
        <strain evidence="3">KCTC 52945</strain>
    </source>
</reference>
<dbReference type="AlphaFoldDB" id="A0A2W2AQN1"/>
<feature type="region of interest" description="Disordered" evidence="1">
    <location>
        <begin position="19"/>
        <end position="97"/>
    </location>
</feature>
<evidence type="ECO:0000313" key="3">
    <source>
        <dbReference type="Proteomes" id="UP000248795"/>
    </source>
</evidence>
<accession>A0A2W2AQN1</accession>
<comment type="caution">
    <text evidence="2">The sequence shown here is derived from an EMBL/GenBank/DDBJ whole genome shotgun (WGS) entry which is preliminary data.</text>
</comment>